<reference evidence="2 3" key="1">
    <citation type="journal article" date="2015" name="Fungal Genet. Biol.">
        <title>Evolution of novel wood decay mechanisms in Agaricales revealed by the genome sequences of Fistulina hepatica and Cylindrobasidium torrendii.</title>
        <authorList>
            <person name="Floudas D."/>
            <person name="Held B.W."/>
            <person name="Riley R."/>
            <person name="Nagy L.G."/>
            <person name="Koehler G."/>
            <person name="Ransdell A.S."/>
            <person name="Younus H."/>
            <person name="Chow J."/>
            <person name="Chiniquy J."/>
            <person name="Lipzen A."/>
            <person name="Tritt A."/>
            <person name="Sun H."/>
            <person name="Haridas S."/>
            <person name="LaButti K."/>
            <person name="Ohm R.A."/>
            <person name="Kues U."/>
            <person name="Blanchette R.A."/>
            <person name="Grigoriev I.V."/>
            <person name="Minto R.E."/>
            <person name="Hibbett D.S."/>
        </authorList>
    </citation>
    <scope>NUCLEOTIDE SEQUENCE [LARGE SCALE GENOMIC DNA]</scope>
    <source>
        <strain evidence="2 3">ATCC 64428</strain>
    </source>
</reference>
<feature type="transmembrane region" description="Helical" evidence="1">
    <location>
        <begin position="134"/>
        <end position="156"/>
    </location>
</feature>
<keyword evidence="1" id="KW-0472">Membrane</keyword>
<feature type="transmembrane region" description="Helical" evidence="1">
    <location>
        <begin position="7"/>
        <end position="26"/>
    </location>
</feature>
<organism evidence="2 3">
    <name type="scientific">Fistulina hepatica ATCC 64428</name>
    <dbReference type="NCBI Taxonomy" id="1128425"/>
    <lineage>
        <taxon>Eukaryota</taxon>
        <taxon>Fungi</taxon>
        <taxon>Dikarya</taxon>
        <taxon>Basidiomycota</taxon>
        <taxon>Agaricomycotina</taxon>
        <taxon>Agaricomycetes</taxon>
        <taxon>Agaricomycetidae</taxon>
        <taxon>Agaricales</taxon>
        <taxon>Fistulinaceae</taxon>
        <taxon>Fistulina</taxon>
    </lineage>
</organism>
<dbReference type="AlphaFoldDB" id="A0A0D7AK49"/>
<dbReference type="OrthoDB" id="3239304at2759"/>
<feature type="transmembrane region" description="Helical" evidence="1">
    <location>
        <begin position="46"/>
        <end position="65"/>
    </location>
</feature>
<keyword evidence="1" id="KW-1133">Transmembrane helix</keyword>
<name>A0A0D7AK49_9AGAR</name>
<keyword evidence="3" id="KW-1185">Reference proteome</keyword>
<protein>
    <recommendedName>
        <fullName evidence="4">Tetraspannin-domain-containing protein</fullName>
    </recommendedName>
</protein>
<evidence type="ECO:0000256" key="1">
    <source>
        <dbReference type="SAM" id="Phobius"/>
    </source>
</evidence>
<dbReference type="Proteomes" id="UP000054144">
    <property type="component" value="Unassembled WGS sequence"/>
</dbReference>
<dbReference type="EMBL" id="KN881645">
    <property type="protein sequence ID" value="KIY52205.1"/>
    <property type="molecule type" value="Genomic_DNA"/>
</dbReference>
<evidence type="ECO:0000313" key="3">
    <source>
        <dbReference type="Proteomes" id="UP000054144"/>
    </source>
</evidence>
<evidence type="ECO:0008006" key="4">
    <source>
        <dbReference type="Google" id="ProtNLM"/>
    </source>
</evidence>
<gene>
    <name evidence="2" type="ORF">FISHEDRAFT_70152</name>
</gene>
<evidence type="ECO:0000313" key="2">
    <source>
        <dbReference type="EMBL" id="KIY52205.1"/>
    </source>
</evidence>
<accession>A0A0D7AK49</accession>
<proteinExistence type="predicted"/>
<sequence>MVIFQVFNFVCLVGGSCIAGLGYQWIPNLDGIYIVPSKEATAVYMHSVIYTFFALFALLGLAACATRQRILVMAYTYLSALLLIFVIASGSLTLSVLSNPSQAWYIPLCLNKPLKYSTMQQLCRGGQGYMKGVAIAIFLSTLILQIEAIVLGFCYLTRLTEEEKNQNQNQTRVHIPELMGQPVQVGQQKSNPPYTFSTFSHN</sequence>
<keyword evidence="1" id="KW-0812">Transmembrane</keyword>
<feature type="transmembrane region" description="Helical" evidence="1">
    <location>
        <begin position="77"/>
        <end position="97"/>
    </location>
</feature>